<keyword evidence="7 12" id="KW-0812">Transmembrane</keyword>
<evidence type="ECO:0000259" key="15">
    <source>
        <dbReference type="PROSITE" id="PS51103"/>
    </source>
</evidence>
<sequence length="677" mass="71741">MGKYQADAEKLLEFVGGKENIAAVTHCATRMRFVLNDPAKANEKAIEEIPSVKGMFTNAGQFQVIIGNDVSTFYNDFSAISGIEGVSKEQGKALAKQNQNPLQRAIAVLAEIFTPLLPAIIVGGLILGFRNLLEGVQIAALGQKIVDGVAATNVDGTPIYQTIVDVSQFWSGVNSFLWLPGEAIFHFLPVGITWSITRKMGTTQILGIVLGITLVSPQLLNAYAVNSTAAADIPFWDFGFAHVNMIGYQAQVIPAMLAGFTLVYLEKFFRPRIPEAISMIFVPLFSLLPAIFFAHTILGPIGWKIGTGISYVVNAGLESPISWLFSAIFGAVYAPLVITGLHHTTLAIDAQLIADFGTTNLWPMIALSNIAQGAAVFAVLFLHRTDTKEKEISLPSGISSWLGVTEPAMFGINLKYVYPFVAAMIGSGIAGMFSNIMGVRANAIGVGGLPGILAINGNIGGGWFAFTIAMAIAIVVPFILTIVFRQRGWFNKIDRVGEQAVAAGDAVDVPVAVEATPETTASNEVVTEELFATVNGTVIGISEVNDPVFAQKMMGDGFAIQPTDIHVFSPVTGTITSVFDTQHAIGILTPAGAEVLVHMGLDTVELKGAPFTVKVKAGDNVTSETELAEMDLEAVIAAGKATDIVTVITNADRVAGLTVTLGEATAKTPIGRAEILS</sequence>
<keyword evidence="3" id="KW-1003">Cell membrane</keyword>
<keyword evidence="10 12" id="KW-0472">Membrane</keyword>
<dbReference type="EMBL" id="CP147251">
    <property type="protein sequence ID" value="WYJ75870.1"/>
    <property type="molecule type" value="Genomic_DNA"/>
</dbReference>
<feature type="domain" description="PTS EIIB type-1" evidence="14">
    <location>
        <begin position="5"/>
        <end position="87"/>
    </location>
</feature>
<feature type="transmembrane region" description="Helical" evidence="12">
    <location>
        <begin position="277"/>
        <end position="301"/>
    </location>
</feature>
<evidence type="ECO:0000259" key="13">
    <source>
        <dbReference type="PROSITE" id="PS51093"/>
    </source>
</evidence>
<dbReference type="NCBIfam" id="TIGR00830">
    <property type="entry name" value="PTBA"/>
    <property type="match status" value="1"/>
</dbReference>
<evidence type="ECO:0000256" key="6">
    <source>
        <dbReference type="ARBA" id="ARBA00022683"/>
    </source>
</evidence>
<keyword evidence="4" id="KW-0762">Sugar transport</keyword>
<dbReference type="PANTHER" id="PTHR30175">
    <property type="entry name" value="PHOSPHOTRANSFERASE SYSTEM TRANSPORT PROTEIN"/>
    <property type="match status" value="1"/>
</dbReference>
<feature type="transmembrane region" description="Helical" evidence="12">
    <location>
        <begin position="321"/>
        <end position="341"/>
    </location>
</feature>
<feature type="transmembrane region" description="Helical" evidence="12">
    <location>
        <begin position="176"/>
        <end position="196"/>
    </location>
</feature>
<feature type="transmembrane region" description="Helical" evidence="12">
    <location>
        <begin position="106"/>
        <end position="127"/>
    </location>
</feature>
<proteinExistence type="predicted"/>
<evidence type="ECO:0000313" key="16">
    <source>
        <dbReference type="EMBL" id="WYJ75870.1"/>
    </source>
</evidence>
<dbReference type="NCBIfam" id="NF008236">
    <property type="entry name" value="PRK11007.1"/>
    <property type="match status" value="1"/>
</dbReference>
<evidence type="ECO:0000256" key="4">
    <source>
        <dbReference type="ARBA" id="ARBA00022597"/>
    </source>
</evidence>
<evidence type="ECO:0000256" key="10">
    <source>
        <dbReference type="ARBA" id="ARBA00023136"/>
    </source>
</evidence>
<evidence type="ECO:0000256" key="8">
    <source>
        <dbReference type="ARBA" id="ARBA00022777"/>
    </source>
</evidence>
<feature type="transmembrane region" description="Helical" evidence="12">
    <location>
        <begin position="205"/>
        <end position="225"/>
    </location>
</feature>
<dbReference type="InterPro" id="IPR001127">
    <property type="entry name" value="PTS_EIIA_1_perm"/>
</dbReference>
<feature type="transmembrane region" description="Helical" evidence="12">
    <location>
        <begin position="463"/>
        <end position="484"/>
    </location>
</feature>
<gene>
    <name evidence="16" type="ORF">DOK78_000458</name>
</gene>
<dbReference type="CDD" id="cd00212">
    <property type="entry name" value="PTS_IIB_glc"/>
    <property type="match status" value="1"/>
</dbReference>
<keyword evidence="2" id="KW-0813">Transport</keyword>
<dbReference type="Gene3D" id="2.70.70.10">
    <property type="entry name" value="Glucose Permease (Domain IIA)"/>
    <property type="match status" value="1"/>
</dbReference>
<dbReference type="InterPro" id="IPR011296">
    <property type="entry name" value="PTS_IIBC_treh"/>
</dbReference>
<evidence type="ECO:0000259" key="14">
    <source>
        <dbReference type="PROSITE" id="PS51098"/>
    </source>
</evidence>
<dbReference type="Gene3D" id="3.30.1360.60">
    <property type="entry name" value="Glucose permease domain IIB"/>
    <property type="match status" value="1"/>
</dbReference>
<feature type="domain" description="PTS EIIC type-1" evidence="15">
    <location>
        <begin position="107"/>
        <end position="500"/>
    </location>
</feature>
<dbReference type="Proteomes" id="UP000664701">
    <property type="component" value="Chromosome"/>
</dbReference>
<keyword evidence="17" id="KW-1185">Reference proteome</keyword>
<dbReference type="InterPro" id="IPR013013">
    <property type="entry name" value="PTS_EIIC_1"/>
</dbReference>
<comment type="subcellular location">
    <subcellularLocation>
        <location evidence="1">Cell membrane</location>
        <topology evidence="1">Multi-pass membrane protein</topology>
    </subcellularLocation>
</comment>
<dbReference type="InterPro" id="IPR003352">
    <property type="entry name" value="PTS_EIIC"/>
</dbReference>
<evidence type="ECO:0000256" key="11">
    <source>
        <dbReference type="PROSITE-ProRule" id="PRU00421"/>
    </source>
</evidence>
<dbReference type="NCBIfam" id="TIGR00826">
    <property type="entry name" value="EIIB_glc"/>
    <property type="match status" value="1"/>
</dbReference>
<dbReference type="InterPro" id="IPR036878">
    <property type="entry name" value="Glu_permease_IIB"/>
</dbReference>
<dbReference type="InterPro" id="IPR050558">
    <property type="entry name" value="PTS_Sugar-Specific_Components"/>
</dbReference>
<feature type="transmembrane region" description="Helical" evidence="12">
    <location>
        <begin position="416"/>
        <end position="434"/>
    </location>
</feature>
<dbReference type="InterPro" id="IPR001996">
    <property type="entry name" value="PTS_IIB_1"/>
</dbReference>
<dbReference type="PROSITE" id="PS00371">
    <property type="entry name" value="PTS_EIIA_TYPE_1_HIS"/>
    <property type="match status" value="1"/>
</dbReference>
<keyword evidence="5" id="KW-0808">Transferase</keyword>
<dbReference type="Pfam" id="PF02378">
    <property type="entry name" value="PTS_EIIC"/>
    <property type="match status" value="1"/>
</dbReference>
<keyword evidence="9 12" id="KW-1133">Transmembrane helix</keyword>
<dbReference type="PROSITE" id="PS51093">
    <property type="entry name" value="PTS_EIIA_TYPE_1"/>
    <property type="match status" value="1"/>
</dbReference>
<organism evidence="16 17">
    <name type="scientific">Candidatus Enterococcus lowellii</name>
    <dbReference type="NCBI Taxonomy" id="2230877"/>
    <lineage>
        <taxon>Bacteria</taxon>
        <taxon>Bacillati</taxon>
        <taxon>Bacillota</taxon>
        <taxon>Bacilli</taxon>
        <taxon>Lactobacillales</taxon>
        <taxon>Enterococcaceae</taxon>
        <taxon>Enterococcus</taxon>
    </lineage>
</organism>
<feature type="transmembrane region" description="Helical" evidence="12">
    <location>
        <begin position="361"/>
        <end position="382"/>
    </location>
</feature>
<dbReference type="PROSITE" id="PS01035">
    <property type="entry name" value="PTS_EIIB_TYPE_1_CYS"/>
    <property type="match status" value="1"/>
</dbReference>
<dbReference type="SUPFAM" id="SSF51261">
    <property type="entry name" value="Duplicated hybrid motif"/>
    <property type="match status" value="1"/>
</dbReference>
<evidence type="ECO:0000256" key="5">
    <source>
        <dbReference type="ARBA" id="ARBA00022679"/>
    </source>
</evidence>
<dbReference type="PROSITE" id="PS51098">
    <property type="entry name" value="PTS_EIIB_TYPE_1"/>
    <property type="match status" value="1"/>
</dbReference>
<protein>
    <submittedName>
        <fullName evidence="16">PTS system, trehalose-specific IIBC component</fullName>
    </submittedName>
</protein>
<accession>A0ABZ2SJ36</accession>
<evidence type="ECO:0000256" key="3">
    <source>
        <dbReference type="ARBA" id="ARBA00022475"/>
    </source>
</evidence>
<name>A0ABZ2SJ36_9ENTE</name>
<evidence type="ECO:0000256" key="9">
    <source>
        <dbReference type="ARBA" id="ARBA00022989"/>
    </source>
</evidence>
<dbReference type="Pfam" id="PF00358">
    <property type="entry name" value="PTS_EIIA_1"/>
    <property type="match status" value="1"/>
</dbReference>
<feature type="active site" description="Phosphocysteine intermediate; for EIIB activity" evidence="11">
    <location>
        <position position="27"/>
    </location>
</feature>
<evidence type="ECO:0000256" key="2">
    <source>
        <dbReference type="ARBA" id="ARBA00022448"/>
    </source>
</evidence>
<evidence type="ECO:0000256" key="7">
    <source>
        <dbReference type="ARBA" id="ARBA00022692"/>
    </source>
</evidence>
<evidence type="ECO:0000256" key="12">
    <source>
        <dbReference type="SAM" id="Phobius"/>
    </source>
</evidence>
<feature type="domain" description="PTS EIIA type-1" evidence="13">
    <location>
        <begin position="546"/>
        <end position="650"/>
    </location>
</feature>
<keyword evidence="6" id="KW-0598">Phosphotransferase system</keyword>
<dbReference type="InterPro" id="IPR018113">
    <property type="entry name" value="PTrfase_EIIB_Cys"/>
</dbReference>
<dbReference type="InterPro" id="IPR011055">
    <property type="entry name" value="Dup_hybrid_motif"/>
</dbReference>
<dbReference type="SUPFAM" id="SSF55604">
    <property type="entry name" value="Glucose permease domain IIB"/>
    <property type="match status" value="1"/>
</dbReference>
<feature type="transmembrane region" description="Helical" evidence="12">
    <location>
        <begin position="245"/>
        <end position="265"/>
    </location>
</feature>
<dbReference type="Pfam" id="PF00367">
    <property type="entry name" value="PTS_EIIB"/>
    <property type="match status" value="1"/>
</dbReference>
<dbReference type="RefSeq" id="WP_207941937.1">
    <property type="nucleotide sequence ID" value="NZ_CP147251.1"/>
</dbReference>
<keyword evidence="8" id="KW-0418">Kinase</keyword>
<dbReference type="PROSITE" id="PS51103">
    <property type="entry name" value="PTS_EIIC_TYPE_1"/>
    <property type="match status" value="1"/>
</dbReference>
<evidence type="ECO:0000313" key="17">
    <source>
        <dbReference type="Proteomes" id="UP000664701"/>
    </source>
</evidence>
<dbReference type="PANTHER" id="PTHR30175:SF4">
    <property type="entry name" value="PTS SYSTEM TREHALOSE-SPECIFIC EIIBC COMPONENT"/>
    <property type="match status" value="1"/>
</dbReference>
<evidence type="ECO:0000256" key="1">
    <source>
        <dbReference type="ARBA" id="ARBA00004651"/>
    </source>
</evidence>
<reference evidence="16 17" key="1">
    <citation type="submission" date="2024-03" db="EMBL/GenBank/DDBJ databases">
        <title>The Genome Sequence of Enterococcus sp. DIV2402.</title>
        <authorList>
            <consortium name="The Broad Institute Genomics Platform"/>
            <consortium name="The Broad Institute Microbial Omics Core"/>
            <consortium name="The Broad Institute Genomic Center for Infectious Diseases"/>
            <person name="Earl A."/>
            <person name="Manson A."/>
            <person name="Gilmore M."/>
            <person name="Schwartman J."/>
            <person name="Shea T."/>
            <person name="Abouelleil A."/>
            <person name="Cao P."/>
            <person name="Chapman S."/>
            <person name="Cusick C."/>
            <person name="Young S."/>
            <person name="Neafsey D."/>
            <person name="Nusbaum C."/>
            <person name="Birren B."/>
        </authorList>
    </citation>
    <scope>NUCLEOTIDE SEQUENCE [LARGE SCALE GENOMIC DNA]</scope>
    <source>
        <strain evidence="16 17">DIV2402</strain>
    </source>
</reference>
<dbReference type="NCBIfam" id="TIGR01992">
    <property type="entry name" value="PTS-IIBC-Tre"/>
    <property type="match status" value="1"/>
</dbReference>